<feature type="region of interest" description="Disordered" evidence="1">
    <location>
        <begin position="1"/>
        <end position="27"/>
    </location>
</feature>
<accession>T5AE53</accession>
<evidence type="ECO:0000313" key="2">
    <source>
        <dbReference type="EMBL" id="EQL03735.1"/>
    </source>
</evidence>
<feature type="compositionally biased region" description="Gly residues" evidence="1">
    <location>
        <begin position="1"/>
        <end position="20"/>
    </location>
</feature>
<organism evidence="2 3">
    <name type="scientific">Ophiocordyceps sinensis (strain Co18 / CGMCC 3.14243)</name>
    <name type="common">Yarsagumba caterpillar fungus</name>
    <name type="synonym">Hirsutella sinensis</name>
    <dbReference type="NCBI Taxonomy" id="911162"/>
    <lineage>
        <taxon>Eukaryota</taxon>
        <taxon>Fungi</taxon>
        <taxon>Dikarya</taxon>
        <taxon>Ascomycota</taxon>
        <taxon>Pezizomycotina</taxon>
        <taxon>Sordariomycetes</taxon>
        <taxon>Hypocreomycetidae</taxon>
        <taxon>Hypocreales</taxon>
        <taxon>Ophiocordycipitaceae</taxon>
        <taxon>Ophiocordyceps</taxon>
    </lineage>
</organism>
<gene>
    <name evidence="2" type="ORF">OCS_00545</name>
</gene>
<dbReference type="HOGENOM" id="CLU_2210773_0_0_1"/>
<protein>
    <submittedName>
        <fullName evidence="2">Uncharacterized protein</fullName>
    </submittedName>
</protein>
<sequence length="107" mass="10849">MADSGQGGHSAGLGEGGGGKGDMDAGEEGLCDEVAAGRRSRAHGADVCVGEVGEESVLDGLAPEEGDQELFGGRHGYLMSWGVSISRQGCLSTARGRGMMPLPSSRR</sequence>
<name>T5AE53_OPHSC</name>
<dbReference type="AlphaFoldDB" id="T5AE53"/>
<dbReference type="Proteomes" id="UP000019374">
    <property type="component" value="Unassembled WGS sequence"/>
</dbReference>
<proteinExistence type="predicted"/>
<dbReference type="EMBL" id="KE652195">
    <property type="protein sequence ID" value="EQL03735.1"/>
    <property type="molecule type" value="Genomic_DNA"/>
</dbReference>
<reference evidence="2 3" key="1">
    <citation type="journal article" date="2013" name="Chin. Sci. Bull.">
        <title>Genome survey uncovers the secrets of sex and lifestyle in caterpillar fungus.</title>
        <authorList>
            <person name="Hu X."/>
            <person name="Zhang Y."/>
            <person name="Xiao G."/>
            <person name="Zheng P."/>
            <person name="Xia Y."/>
            <person name="Zhang X."/>
            <person name="St Leger R.J."/>
            <person name="Liu X."/>
            <person name="Wang C."/>
        </authorList>
    </citation>
    <scope>NUCLEOTIDE SEQUENCE [LARGE SCALE GENOMIC DNA]</scope>
    <source>
        <strain evidence="3">Co18 / CGMCC 3.14243</strain>
        <tissue evidence="2">Fruit-body</tissue>
    </source>
</reference>
<evidence type="ECO:0000256" key="1">
    <source>
        <dbReference type="SAM" id="MobiDB-lite"/>
    </source>
</evidence>
<evidence type="ECO:0000313" key="3">
    <source>
        <dbReference type="Proteomes" id="UP000019374"/>
    </source>
</evidence>